<dbReference type="EMBL" id="CP119180">
    <property type="protein sequence ID" value="WOB79706.1"/>
    <property type="molecule type" value="Genomic_DNA"/>
</dbReference>
<organism evidence="1 2">
    <name type="scientific">Brevundimonas nasdae</name>
    <dbReference type="NCBI Taxonomy" id="172043"/>
    <lineage>
        <taxon>Bacteria</taxon>
        <taxon>Pseudomonadati</taxon>
        <taxon>Pseudomonadota</taxon>
        <taxon>Alphaproteobacteria</taxon>
        <taxon>Caulobacterales</taxon>
        <taxon>Caulobacteraceae</taxon>
        <taxon>Brevundimonas</taxon>
    </lineage>
</organism>
<proteinExistence type="predicted"/>
<dbReference type="Proteomes" id="UP001302493">
    <property type="component" value="Chromosome"/>
</dbReference>
<reference evidence="1" key="1">
    <citation type="submission" date="2023-03" db="EMBL/GenBank/DDBJ databases">
        <title>Genome sequence of Brevundimonas nasdae SJTX8.</title>
        <authorList>
            <person name="Liang R."/>
        </authorList>
    </citation>
    <scope>NUCLEOTIDE SEQUENCE</scope>
    <source>
        <strain evidence="1">X8</strain>
    </source>
</reference>
<evidence type="ECO:0000313" key="2">
    <source>
        <dbReference type="Proteomes" id="UP001302493"/>
    </source>
</evidence>
<sequence>MKKTIIRAAAAATLAAGLIGLAAPASAQSTVDVAWNVGAVSDYVFRGFSQTSEDPAIQGGVDLTSGSFYAGAWASNVDFGDDTDAEVDLYGGYRTEAGGFALDFGVIGYLYVGEPDGADYNYAEFKAAASRAVGPATFGAAVYYSPDFFGADKEATYAEVNAAFSPAPKWTVSGALGKQWLDVSDDYTTWNVGVGYALTDKVGVDVRYHDTDVDGVPGAEDRIVGAVKLTF</sequence>
<gene>
    <name evidence="1" type="ORF">PZA08_05925</name>
</gene>
<protein>
    <submittedName>
        <fullName evidence="1">TorF family putative porin</fullName>
    </submittedName>
</protein>
<keyword evidence="2" id="KW-1185">Reference proteome</keyword>
<evidence type="ECO:0000313" key="1">
    <source>
        <dbReference type="EMBL" id="WOB79706.1"/>
    </source>
</evidence>
<name>A0ACD4VPF3_9CAUL</name>
<accession>A0ACD4VPF3</accession>